<dbReference type="RefSeq" id="WP_243993020.1">
    <property type="nucleotide sequence ID" value="NZ_JALHLE010000011.1"/>
</dbReference>
<dbReference type="EMBL" id="JALHLE010000011">
    <property type="protein sequence ID" value="MCJ2178715.1"/>
    <property type="molecule type" value="Genomic_DNA"/>
</dbReference>
<feature type="transmembrane region" description="Helical" evidence="1">
    <location>
        <begin position="198"/>
        <end position="218"/>
    </location>
</feature>
<keyword evidence="1" id="KW-1133">Transmembrane helix</keyword>
<comment type="caution">
    <text evidence="2">The sequence shown here is derived from an EMBL/GenBank/DDBJ whole genome shotgun (WGS) entry which is preliminary data.</text>
</comment>
<feature type="transmembrane region" description="Helical" evidence="1">
    <location>
        <begin position="38"/>
        <end position="60"/>
    </location>
</feature>
<feature type="transmembrane region" description="Helical" evidence="1">
    <location>
        <begin position="123"/>
        <end position="142"/>
    </location>
</feature>
<keyword evidence="1" id="KW-0812">Transmembrane</keyword>
<name>A0ABT0B114_9SPHN</name>
<evidence type="ECO:0000256" key="1">
    <source>
        <dbReference type="SAM" id="Phobius"/>
    </source>
</evidence>
<evidence type="ECO:0000313" key="3">
    <source>
        <dbReference type="Proteomes" id="UP001162880"/>
    </source>
</evidence>
<keyword evidence="1" id="KW-0472">Membrane</keyword>
<feature type="transmembrane region" description="Helical" evidence="1">
    <location>
        <begin position="162"/>
        <end position="186"/>
    </location>
</feature>
<protein>
    <submittedName>
        <fullName evidence="2">DUF2569 domain-containing protein</fullName>
    </submittedName>
</protein>
<proteinExistence type="predicted"/>
<organism evidence="2 3">
    <name type="scientific">Novosphingobium album</name>
    <name type="common">ex Hu et al. 2023</name>
    <dbReference type="NCBI Taxonomy" id="2930093"/>
    <lineage>
        <taxon>Bacteria</taxon>
        <taxon>Pseudomonadati</taxon>
        <taxon>Pseudomonadota</taxon>
        <taxon>Alphaproteobacteria</taxon>
        <taxon>Sphingomonadales</taxon>
        <taxon>Sphingomonadaceae</taxon>
        <taxon>Novosphingobium</taxon>
    </lineage>
</organism>
<evidence type="ECO:0000313" key="2">
    <source>
        <dbReference type="EMBL" id="MCJ2178715.1"/>
    </source>
</evidence>
<reference evidence="2" key="1">
    <citation type="submission" date="2022-03" db="EMBL/GenBank/DDBJ databases">
        <title>Identification of a novel bacterium isolated from mangrove sediments.</title>
        <authorList>
            <person name="Pan X."/>
        </authorList>
    </citation>
    <scope>NUCLEOTIDE SEQUENCE</scope>
    <source>
        <strain evidence="2">B2580</strain>
    </source>
</reference>
<feature type="transmembrane region" description="Helical" evidence="1">
    <location>
        <begin position="238"/>
        <end position="255"/>
    </location>
</feature>
<gene>
    <name evidence="2" type="ORF">MTR64_09075</name>
</gene>
<sequence length="273" mass="29809">MTQIADMIARATAPWRAALHRRTRSAVGFLDLRMELLIANWIAVMLLAGAVKVAAAPVGARSPAGWAMMFLPFLLVTLAPVAGYRVAAGSFPRGLLSAQPFFRLARLGQWRQLDVAEAHRNPAFGPLGFMTSLLIGLLLNVPVRTAEYLVTIPAIAPGAPQWAHVLVHAMTLDLIVMNFFYMVCFVMALRSVPMFPRMLAFAWLMDLTLQFAIAGQVSSAPGLPPAVGDALASLLHGNIQKVLISVVVWLPYLLVSERVNVTFRRRTRISIAS</sequence>
<keyword evidence="3" id="KW-1185">Reference proteome</keyword>
<accession>A0ABT0B114</accession>
<dbReference type="Proteomes" id="UP001162880">
    <property type="component" value="Unassembled WGS sequence"/>
</dbReference>
<feature type="transmembrane region" description="Helical" evidence="1">
    <location>
        <begin position="66"/>
        <end position="87"/>
    </location>
</feature>